<dbReference type="GO" id="GO:0042797">
    <property type="term" value="P:tRNA transcription by RNA polymerase III"/>
    <property type="evidence" value="ECO:0007669"/>
    <property type="project" value="TreeGrafter"/>
</dbReference>
<evidence type="ECO:0000313" key="2">
    <source>
        <dbReference type="EMBL" id="CAI9766954.1"/>
    </source>
</evidence>
<protein>
    <submittedName>
        <fullName evidence="2">Uncharacterized protein</fullName>
    </submittedName>
</protein>
<keyword evidence="3" id="KW-1185">Reference proteome</keyword>
<dbReference type="GO" id="GO:0005666">
    <property type="term" value="C:RNA polymerase III complex"/>
    <property type="evidence" value="ECO:0007669"/>
    <property type="project" value="TreeGrafter"/>
</dbReference>
<dbReference type="PANTHER" id="PTHR12069">
    <property type="entry name" value="DNA-DIRECTED RNA POLYMERASES III 80 KDA POLYPEPTIDE RNA POLYMERASE III SUBUNIT 5"/>
    <property type="match status" value="1"/>
</dbReference>
<evidence type="ECO:0000313" key="3">
    <source>
        <dbReference type="Proteomes" id="UP000834106"/>
    </source>
</evidence>
<feature type="compositionally biased region" description="Basic and acidic residues" evidence="1">
    <location>
        <begin position="70"/>
        <end position="85"/>
    </location>
</feature>
<dbReference type="Pfam" id="PF04801">
    <property type="entry name" value="RPC5"/>
    <property type="match status" value="1"/>
</dbReference>
<reference evidence="2" key="1">
    <citation type="submission" date="2023-05" db="EMBL/GenBank/DDBJ databases">
        <authorList>
            <person name="Huff M."/>
        </authorList>
    </citation>
    <scope>NUCLEOTIDE SEQUENCE</scope>
</reference>
<proteinExistence type="predicted"/>
<sequence length="106" mass="12360">MDIEVEMKPDEENENEIKEKMIYDLIERKKRKLHLNPIHSVVQLRPSMQHLKTMDSKNKRTETGSVEGAVKVEEPVEEKLLEASKKQTKPSGQQDYWRGLGSFQIP</sequence>
<accession>A0AAD1ZCZ4</accession>
<name>A0AAD1ZCZ4_9LAMI</name>
<evidence type="ECO:0000256" key="1">
    <source>
        <dbReference type="SAM" id="MobiDB-lite"/>
    </source>
</evidence>
<dbReference type="Proteomes" id="UP000834106">
    <property type="component" value="Chromosome 8"/>
</dbReference>
<feature type="compositionally biased region" description="Basic and acidic residues" evidence="1">
    <location>
        <begin position="52"/>
        <end position="62"/>
    </location>
</feature>
<dbReference type="AlphaFoldDB" id="A0AAD1ZCZ4"/>
<dbReference type="InterPro" id="IPR006886">
    <property type="entry name" value="RNA_pol_III_Rpc5"/>
</dbReference>
<dbReference type="EMBL" id="OU503043">
    <property type="protein sequence ID" value="CAI9766954.1"/>
    <property type="molecule type" value="Genomic_DNA"/>
</dbReference>
<organism evidence="2 3">
    <name type="scientific">Fraxinus pennsylvanica</name>
    <dbReference type="NCBI Taxonomy" id="56036"/>
    <lineage>
        <taxon>Eukaryota</taxon>
        <taxon>Viridiplantae</taxon>
        <taxon>Streptophyta</taxon>
        <taxon>Embryophyta</taxon>
        <taxon>Tracheophyta</taxon>
        <taxon>Spermatophyta</taxon>
        <taxon>Magnoliopsida</taxon>
        <taxon>eudicotyledons</taxon>
        <taxon>Gunneridae</taxon>
        <taxon>Pentapetalae</taxon>
        <taxon>asterids</taxon>
        <taxon>lamiids</taxon>
        <taxon>Lamiales</taxon>
        <taxon>Oleaceae</taxon>
        <taxon>Oleeae</taxon>
        <taxon>Fraxinus</taxon>
    </lineage>
</organism>
<feature type="region of interest" description="Disordered" evidence="1">
    <location>
        <begin position="47"/>
        <end position="106"/>
    </location>
</feature>
<gene>
    <name evidence="2" type="ORF">FPE_LOCUS14384</name>
</gene>
<dbReference type="PANTHER" id="PTHR12069:SF0">
    <property type="entry name" value="DNA-DIRECTED RNA POLYMERASE III SUBUNIT RPC5"/>
    <property type="match status" value="1"/>
</dbReference>